<name>A0ABR1PT37_9PEZI</name>
<dbReference type="RefSeq" id="XP_066692938.1">
    <property type="nucleotide sequence ID" value="XM_066850700.1"/>
</dbReference>
<feature type="compositionally biased region" description="Basic residues" evidence="1">
    <location>
        <begin position="13"/>
        <end position="34"/>
    </location>
</feature>
<keyword evidence="3" id="KW-1185">Reference proteome</keyword>
<dbReference type="Proteomes" id="UP001391051">
    <property type="component" value="Unassembled WGS sequence"/>
</dbReference>
<sequence length="280" mass="29936">MEENWCSEADPAKRRRIQNKLNQRNRRTRIHRRRVADASKPSEPGRREADTPKGTPPGTEGGNLDLATTTEGPAPWGAPLSTPPSTSPSTFLSETLPHREIRLDHTWPHAPFPSWEEVFGANGSVADSGCRQTTTMPHGPAADWDAPDCPQAERTQPVATCPSLNTAVAQDWEAVHPPCEPYGLDPCLVPSPGGPGLASPGEDGLELVPAALGTTSLTAPNGHNSQFWHECLGWPTMGAGGSGPVDPTRPPGDDCMDFSCGVDRPYADIGLGWETDPSIF</sequence>
<dbReference type="GeneID" id="92083762"/>
<proteinExistence type="predicted"/>
<protein>
    <recommendedName>
        <fullName evidence="4">BZIP domain-containing protein</fullName>
    </recommendedName>
</protein>
<reference evidence="2 3" key="1">
    <citation type="submission" date="2023-01" db="EMBL/GenBank/DDBJ databases">
        <title>Analysis of 21 Apiospora genomes using comparative genomics revels a genus with tremendous synthesis potential of carbohydrate active enzymes and secondary metabolites.</title>
        <authorList>
            <person name="Sorensen T."/>
        </authorList>
    </citation>
    <scope>NUCLEOTIDE SEQUENCE [LARGE SCALE GENOMIC DNA]</scope>
    <source>
        <strain evidence="2 3">CBS 24483</strain>
    </source>
</reference>
<dbReference type="EMBL" id="JAQQWE010000010">
    <property type="protein sequence ID" value="KAK7937610.1"/>
    <property type="molecule type" value="Genomic_DNA"/>
</dbReference>
<evidence type="ECO:0008006" key="4">
    <source>
        <dbReference type="Google" id="ProtNLM"/>
    </source>
</evidence>
<evidence type="ECO:0000256" key="1">
    <source>
        <dbReference type="SAM" id="MobiDB-lite"/>
    </source>
</evidence>
<accession>A0ABR1PT37</accession>
<feature type="region of interest" description="Disordered" evidence="1">
    <location>
        <begin position="1"/>
        <end position="92"/>
    </location>
</feature>
<gene>
    <name evidence="2" type="ORF">PG986_014478</name>
</gene>
<evidence type="ECO:0000313" key="2">
    <source>
        <dbReference type="EMBL" id="KAK7937610.1"/>
    </source>
</evidence>
<organism evidence="2 3">
    <name type="scientific">Apiospora aurea</name>
    <dbReference type="NCBI Taxonomy" id="335848"/>
    <lineage>
        <taxon>Eukaryota</taxon>
        <taxon>Fungi</taxon>
        <taxon>Dikarya</taxon>
        <taxon>Ascomycota</taxon>
        <taxon>Pezizomycotina</taxon>
        <taxon>Sordariomycetes</taxon>
        <taxon>Xylariomycetidae</taxon>
        <taxon>Amphisphaeriales</taxon>
        <taxon>Apiosporaceae</taxon>
        <taxon>Apiospora</taxon>
    </lineage>
</organism>
<comment type="caution">
    <text evidence="2">The sequence shown here is derived from an EMBL/GenBank/DDBJ whole genome shotgun (WGS) entry which is preliminary data.</text>
</comment>
<evidence type="ECO:0000313" key="3">
    <source>
        <dbReference type="Proteomes" id="UP001391051"/>
    </source>
</evidence>